<dbReference type="Pfam" id="PF19292">
    <property type="entry name" value="KPBB_C"/>
    <property type="match status" value="1"/>
</dbReference>
<evidence type="ECO:0000256" key="9">
    <source>
        <dbReference type="ARBA" id="ARBA00023277"/>
    </source>
</evidence>
<dbReference type="InterPro" id="IPR008928">
    <property type="entry name" value="6-hairpin_glycosidase_sf"/>
</dbReference>
<evidence type="ECO:0000256" key="8">
    <source>
        <dbReference type="ARBA" id="ARBA00023136"/>
    </source>
</evidence>
<organism evidence="14 15">
    <name type="scientific">Phormidesmis priestleyi ULC007</name>
    <dbReference type="NCBI Taxonomy" id="1920490"/>
    <lineage>
        <taxon>Bacteria</taxon>
        <taxon>Bacillati</taxon>
        <taxon>Cyanobacteriota</taxon>
        <taxon>Cyanophyceae</taxon>
        <taxon>Leptolyngbyales</taxon>
        <taxon>Leptolyngbyaceae</taxon>
        <taxon>Phormidesmis</taxon>
    </lineage>
</organism>
<comment type="caution">
    <text evidence="14">The sequence shown here is derived from an EMBL/GenBank/DDBJ whole genome shotgun (WGS) entry which is preliminary data.</text>
</comment>
<sequence>MAIKTVDLATRLDHYYEQVRAVILSRQSPISGLLPASTAVNAHGDYTDAWVRDNVYSILAVWGLGLAYRKLDDDRGRTYELEHSVVKLMRGLLFSMMRQAEKVEKFKANQAPLDALHAKYDTDTGSTVVGDDEWGHLQLDATSIFLLMLAQMTASGLAIVFTTDEVNFIQNLVYYIGRTYRTPDYGIWERGNKINHGNPELNASSVGMAKAALEALNGLNLFGVHGSQASVIHVLPDEIARCRTTLESLLPRESSSKEVDAALLSVISFPAFAVEDVQLVDRTRTKIVTLLQGRYGCKRFLRDGHQTVLENSSRLHYEPWELKQFEHIESEWPLFFTYLALDGLFRDDRQQAQYYLDQLEQVVVKRDGLNLLPELYYVPEAAIEPEKANPSSQTRLPNENVPLVWAQSLYFLAQMLHEGLLAVGDIDPIGGHLRIGQKRKATVQIALLAEDEDLQSKLAANNITTQTLKQVEPIQVRHARELAAAYAQVGRNDKLDLTGRPMRRMRSLTTSRVFKICGETIVFLPSFLEPRRFYLTLDYHFLVSNIKSELAYTHRHWQDLGKPTMTLLLTKEMLELGREALINLVQEFQEGRCGDVPVQLGRLNQLALTAGTERIDSLHDFEFPPSSVVDTTLPNYHLVSHPEKNCPLSLSQEFKLEYETDIDSLVSSLHQSHNLYEQIELLSTLARLKGLDFDTRFTESQPIITVMDLLNEVYAKASKGDELGCPYWGIVRRSAGLLDKLDVGLSDAVTDILVRQKQIAVGRAYSEDSLIMQPLPYVEVLEKIRHFCREDIRDRVLTQEILIYLSVLIKSEPNLFQGLLTLKVGYLILLITANLAQELALTQDEAYEHLMQLSPFEIKTCLRQILMGYADLNQALFKQESLRVKLPDRGIDWVVLLDEQTEVEPANQDWWRKRQLDGSLNRVPKDFYPSVWQLLHHCKGLVIGDKLERRNRLDSELIIMEMTAGEKNFALQIEHLLNKIQAPEYRQVNVEAMMELATIAQRNPDLKIEESIVLDVLIGHAVRLAWLDKFPDFFDRYDEHKGSAWRSFYESSPYDCASYIAKAMRFLTQLGQTTPV</sequence>
<keyword evidence="10" id="KW-0449">Lipoprotein</keyword>
<keyword evidence="9" id="KW-0119">Carbohydrate metabolism</keyword>
<evidence type="ECO:0000256" key="3">
    <source>
        <dbReference type="ARBA" id="ARBA00007128"/>
    </source>
</evidence>
<dbReference type="GO" id="GO:0016787">
    <property type="term" value="F:hydrolase activity"/>
    <property type="evidence" value="ECO:0007669"/>
    <property type="project" value="UniProtKB-KW"/>
</dbReference>
<feature type="domain" description="GH15-like" evidence="12">
    <location>
        <begin position="11"/>
        <end position="825"/>
    </location>
</feature>
<dbReference type="Pfam" id="PF00723">
    <property type="entry name" value="Glyco_hydro_15"/>
    <property type="match status" value="1"/>
</dbReference>
<keyword evidence="14" id="KW-0378">Hydrolase</keyword>
<dbReference type="FunFam" id="1.50.10.10:FF:000004">
    <property type="entry name" value="Phosphorylase b kinase regulatory subunit"/>
    <property type="match status" value="1"/>
</dbReference>
<dbReference type="InterPro" id="IPR045583">
    <property type="entry name" value="KPBA/B_C"/>
</dbReference>
<feature type="domain" description="Phosphorylase b kinase regulatory subunit alpha/beta C-terminal" evidence="13">
    <location>
        <begin position="838"/>
        <end position="1073"/>
    </location>
</feature>
<keyword evidence="4" id="KW-1003">Cell membrane</keyword>
<gene>
    <name evidence="14" type="ORF">C7B65_09460</name>
</gene>
<dbReference type="RefSeq" id="WP_073071048.1">
    <property type="nucleotide sequence ID" value="NZ_MPPI01000010.1"/>
</dbReference>
<dbReference type="InterPro" id="IPR011613">
    <property type="entry name" value="GH15-like"/>
</dbReference>
<dbReference type="PANTHER" id="PTHR10749:SF8">
    <property type="entry name" value="PHOSPHORYLASE B KINASE REGULATORY SUBUNIT BETA"/>
    <property type="match status" value="1"/>
</dbReference>
<evidence type="ECO:0000313" key="14">
    <source>
        <dbReference type="EMBL" id="PSB19891.1"/>
    </source>
</evidence>
<evidence type="ECO:0000256" key="6">
    <source>
        <dbReference type="ARBA" id="ARBA00022600"/>
    </source>
</evidence>
<evidence type="ECO:0000256" key="11">
    <source>
        <dbReference type="ARBA" id="ARBA00023289"/>
    </source>
</evidence>
<evidence type="ECO:0000256" key="4">
    <source>
        <dbReference type="ARBA" id="ARBA00022475"/>
    </source>
</evidence>
<dbReference type="InterPro" id="IPR012341">
    <property type="entry name" value="6hp_glycosidase-like_sf"/>
</dbReference>
<dbReference type="Gene3D" id="1.50.10.10">
    <property type="match status" value="1"/>
</dbReference>
<reference evidence="14 15" key="2">
    <citation type="submission" date="2018-03" db="EMBL/GenBank/DDBJ databases">
        <title>The ancient ancestry and fast evolution of plastids.</title>
        <authorList>
            <person name="Moore K.R."/>
            <person name="Magnabosco C."/>
            <person name="Momper L."/>
            <person name="Gold D.A."/>
            <person name="Bosak T."/>
            <person name="Fournier G.P."/>
        </authorList>
    </citation>
    <scope>NUCLEOTIDE SEQUENCE [LARGE SCALE GENOMIC DNA]</scope>
    <source>
        <strain evidence="14 15">ULC007</strain>
    </source>
</reference>
<dbReference type="GO" id="GO:0005886">
    <property type="term" value="C:plasma membrane"/>
    <property type="evidence" value="ECO:0007669"/>
    <property type="project" value="UniProtKB-SubCell"/>
</dbReference>
<evidence type="ECO:0000259" key="13">
    <source>
        <dbReference type="Pfam" id="PF19292"/>
    </source>
</evidence>
<reference evidence="14 15" key="1">
    <citation type="submission" date="2018-02" db="EMBL/GenBank/DDBJ databases">
        <authorList>
            <person name="Cohen D.B."/>
            <person name="Kent A.D."/>
        </authorList>
    </citation>
    <scope>NUCLEOTIDE SEQUENCE [LARGE SCALE GENOMIC DNA]</scope>
    <source>
        <strain evidence="14 15">ULC007</strain>
    </source>
</reference>
<proteinExistence type="inferred from homology"/>
<evidence type="ECO:0000313" key="15">
    <source>
        <dbReference type="Proteomes" id="UP000238634"/>
    </source>
</evidence>
<evidence type="ECO:0000259" key="12">
    <source>
        <dbReference type="Pfam" id="PF00723"/>
    </source>
</evidence>
<accession>A0A2T1DHH6</accession>
<evidence type="ECO:0000256" key="1">
    <source>
        <dbReference type="ARBA" id="ARBA00004342"/>
    </source>
</evidence>
<dbReference type="GO" id="GO:0005977">
    <property type="term" value="P:glycogen metabolic process"/>
    <property type="evidence" value="ECO:0007669"/>
    <property type="project" value="UniProtKB-UniPathway"/>
</dbReference>
<evidence type="ECO:0000256" key="10">
    <source>
        <dbReference type="ARBA" id="ARBA00023288"/>
    </source>
</evidence>
<comment type="similarity">
    <text evidence="3">Belongs to the phosphorylase b kinase regulatory chain family.</text>
</comment>
<dbReference type="InterPro" id="IPR008734">
    <property type="entry name" value="PHK_A/B_su"/>
</dbReference>
<keyword evidence="15" id="KW-1185">Reference proteome</keyword>
<name>A0A2T1DHH6_9CYAN</name>
<dbReference type="EMBL" id="PVWG01000008">
    <property type="protein sequence ID" value="PSB19891.1"/>
    <property type="molecule type" value="Genomic_DNA"/>
</dbReference>
<protein>
    <submittedName>
        <fullName evidence="14">Glycosyl hydrolase family 15</fullName>
    </submittedName>
</protein>
<dbReference type="OrthoDB" id="6091662at2"/>
<keyword evidence="6" id="KW-0321">Glycogen metabolism</keyword>
<dbReference type="GO" id="GO:0005516">
    <property type="term" value="F:calmodulin binding"/>
    <property type="evidence" value="ECO:0007669"/>
    <property type="project" value="UniProtKB-KW"/>
</dbReference>
<evidence type="ECO:0000256" key="7">
    <source>
        <dbReference type="ARBA" id="ARBA00022860"/>
    </source>
</evidence>
<dbReference type="Proteomes" id="UP000238634">
    <property type="component" value="Unassembled WGS sequence"/>
</dbReference>
<evidence type="ECO:0000256" key="2">
    <source>
        <dbReference type="ARBA" id="ARBA00005131"/>
    </source>
</evidence>
<dbReference type="GO" id="GO:0005964">
    <property type="term" value="C:phosphorylase kinase complex"/>
    <property type="evidence" value="ECO:0007669"/>
    <property type="project" value="TreeGrafter"/>
</dbReference>
<keyword evidence="11" id="KW-0636">Prenylation</keyword>
<comment type="subcellular location">
    <subcellularLocation>
        <location evidence="1">Cell membrane</location>
        <topology evidence="1">Lipid-anchor</topology>
        <orientation evidence="1">Cytoplasmic side</orientation>
    </subcellularLocation>
</comment>
<dbReference type="UniPathway" id="UPA00163"/>
<dbReference type="PANTHER" id="PTHR10749">
    <property type="entry name" value="PHOSPHORYLASE B KINASE REGULATORY SUBUNIT"/>
    <property type="match status" value="1"/>
</dbReference>
<dbReference type="STRING" id="1920490.GCA_001895925_03934"/>
<keyword evidence="8" id="KW-0472">Membrane</keyword>
<dbReference type="AlphaFoldDB" id="A0A2T1DHH6"/>
<evidence type="ECO:0000256" key="5">
    <source>
        <dbReference type="ARBA" id="ARBA00022553"/>
    </source>
</evidence>
<comment type="pathway">
    <text evidence="2">Glycan biosynthesis; glycogen metabolism.</text>
</comment>
<keyword evidence="5" id="KW-0597">Phosphoprotein</keyword>
<dbReference type="SUPFAM" id="SSF48208">
    <property type="entry name" value="Six-hairpin glycosidases"/>
    <property type="match status" value="1"/>
</dbReference>
<keyword evidence="7" id="KW-0112">Calmodulin-binding</keyword>